<gene>
    <name evidence="1" type="ORF">SAMN05216244_1446</name>
</gene>
<evidence type="ECO:0000313" key="1">
    <source>
        <dbReference type="EMBL" id="SDL98562.1"/>
    </source>
</evidence>
<dbReference type="AlphaFoldDB" id="A0A1G9PI78"/>
<proteinExistence type="predicted"/>
<reference evidence="2" key="1">
    <citation type="submission" date="2016-10" db="EMBL/GenBank/DDBJ databases">
        <authorList>
            <person name="Varghese N."/>
            <person name="Submissions S."/>
        </authorList>
    </citation>
    <scope>NUCLEOTIDE SEQUENCE [LARGE SCALE GENOMIC DNA]</scope>
    <source>
        <strain evidence="2">CGMCC 1.6199</strain>
    </source>
</reference>
<sequence length="114" mass="12911">MNRPHSHHHIYELCKSHMNSYVLAELNDGSKVDGIVVDLDEDFVYLAVPIQTTVPEYYTGYGDDRQFGYYPGYGYPGYGYPGYGYPGYGYGPGRFRRLVLPLTALVALSALPWF</sequence>
<keyword evidence="2" id="KW-1185">Reference proteome</keyword>
<name>A0A1G9PI78_9BACI</name>
<dbReference type="STRING" id="482461.SAMN05216244_1446"/>
<dbReference type="RefSeq" id="WP_074598102.1">
    <property type="nucleotide sequence ID" value="NZ_FNHF01000001.1"/>
</dbReference>
<dbReference type="Proteomes" id="UP000182347">
    <property type="component" value="Unassembled WGS sequence"/>
</dbReference>
<evidence type="ECO:0000313" key="2">
    <source>
        <dbReference type="Proteomes" id="UP000182347"/>
    </source>
</evidence>
<organism evidence="1 2">
    <name type="scientific">Sediminibacillus halophilus</name>
    <dbReference type="NCBI Taxonomy" id="482461"/>
    <lineage>
        <taxon>Bacteria</taxon>
        <taxon>Bacillati</taxon>
        <taxon>Bacillota</taxon>
        <taxon>Bacilli</taxon>
        <taxon>Bacillales</taxon>
        <taxon>Bacillaceae</taxon>
        <taxon>Sediminibacillus</taxon>
    </lineage>
</organism>
<dbReference type="EMBL" id="FNHF01000001">
    <property type="protein sequence ID" value="SDL98562.1"/>
    <property type="molecule type" value="Genomic_DNA"/>
</dbReference>
<accession>A0A1G9PI78</accession>
<protein>
    <submittedName>
        <fullName evidence="1">Uncharacterized protein</fullName>
    </submittedName>
</protein>
<dbReference type="OrthoDB" id="2943863at2"/>